<accession>A0A4Y2BHA3</accession>
<dbReference type="OrthoDB" id="676979at2759"/>
<keyword evidence="2" id="KW-0677">Repeat</keyword>
<evidence type="ECO:0000313" key="5">
    <source>
        <dbReference type="Proteomes" id="UP000499080"/>
    </source>
</evidence>
<sequence>MSLSVISGILFSLVLAVQSEAPPCPPAKEIYPCYCSGDQWLTSVGCEGLGSLDKAYPAIKNTKGQNMSFAFWKSKLGDIPSDFFEGHQSINLHFENCQIGSFGSRPFTGLENTLKDLFIYGSVNKRRKDLETFPLGHLKKLDSLAFQANDIKRLGNDWFSGGPESLEYLNLEANDIEELGDKAFASLVNIEQIWLGDNSFKKVSRSMFPRPASKLRLLEMSFSGYSELPEDIFDDMPALTSINVSGNRLQTVPEATWGKIWNQLDEVYLERNAGFVCDERLKWIFQRKLPKILTGRCPASDNSKLSGKKLSELKLSDFE</sequence>
<dbReference type="PROSITE" id="PS51450">
    <property type="entry name" value="LRR"/>
    <property type="match status" value="1"/>
</dbReference>
<dbReference type="Pfam" id="PF13855">
    <property type="entry name" value="LRR_8"/>
    <property type="match status" value="1"/>
</dbReference>
<keyword evidence="1" id="KW-0433">Leucine-rich repeat</keyword>
<dbReference type="AlphaFoldDB" id="A0A4Y2BHA3"/>
<evidence type="ECO:0000256" key="2">
    <source>
        <dbReference type="ARBA" id="ARBA00022737"/>
    </source>
</evidence>
<dbReference type="SUPFAM" id="SSF52058">
    <property type="entry name" value="L domain-like"/>
    <property type="match status" value="1"/>
</dbReference>
<feature type="signal peptide" evidence="3">
    <location>
        <begin position="1"/>
        <end position="16"/>
    </location>
</feature>
<dbReference type="InterPro" id="IPR001611">
    <property type="entry name" value="Leu-rich_rpt"/>
</dbReference>
<dbReference type="EMBL" id="BGPR01000075">
    <property type="protein sequence ID" value="GBL90939.1"/>
    <property type="molecule type" value="Genomic_DNA"/>
</dbReference>
<dbReference type="InterPro" id="IPR003591">
    <property type="entry name" value="Leu-rich_rpt_typical-subtyp"/>
</dbReference>
<dbReference type="Proteomes" id="UP000499080">
    <property type="component" value="Unassembled WGS sequence"/>
</dbReference>
<gene>
    <name evidence="4" type="ORF">AVEN_28032_1</name>
</gene>
<dbReference type="InterPro" id="IPR032675">
    <property type="entry name" value="LRR_dom_sf"/>
</dbReference>
<evidence type="ECO:0000256" key="3">
    <source>
        <dbReference type="SAM" id="SignalP"/>
    </source>
</evidence>
<name>A0A4Y2BHA3_ARAVE</name>
<evidence type="ECO:0000256" key="1">
    <source>
        <dbReference type="ARBA" id="ARBA00022614"/>
    </source>
</evidence>
<dbReference type="PANTHER" id="PTHR45712:SF22">
    <property type="entry name" value="INSULIN-LIKE GROWTH FACTOR-BINDING PROTEIN COMPLEX ACID LABILE SUBUNIT"/>
    <property type="match status" value="1"/>
</dbReference>
<feature type="chain" id="PRO_5021258354" evidence="3">
    <location>
        <begin position="17"/>
        <end position="319"/>
    </location>
</feature>
<keyword evidence="3" id="KW-0732">Signal</keyword>
<dbReference type="Gene3D" id="3.80.10.10">
    <property type="entry name" value="Ribonuclease Inhibitor"/>
    <property type="match status" value="1"/>
</dbReference>
<organism evidence="4 5">
    <name type="scientific">Araneus ventricosus</name>
    <name type="common">Orbweaver spider</name>
    <name type="synonym">Epeira ventricosa</name>
    <dbReference type="NCBI Taxonomy" id="182803"/>
    <lineage>
        <taxon>Eukaryota</taxon>
        <taxon>Metazoa</taxon>
        <taxon>Ecdysozoa</taxon>
        <taxon>Arthropoda</taxon>
        <taxon>Chelicerata</taxon>
        <taxon>Arachnida</taxon>
        <taxon>Araneae</taxon>
        <taxon>Araneomorphae</taxon>
        <taxon>Entelegynae</taxon>
        <taxon>Araneoidea</taxon>
        <taxon>Araneidae</taxon>
        <taxon>Araneus</taxon>
    </lineage>
</organism>
<evidence type="ECO:0000313" key="4">
    <source>
        <dbReference type="EMBL" id="GBL90939.1"/>
    </source>
</evidence>
<dbReference type="InterPro" id="IPR050333">
    <property type="entry name" value="SLRP"/>
</dbReference>
<comment type="caution">
    <text evidence="4">The sequence shown here is derived from an EMBL/GenBank/DDBJ whole genome shotgun (WGS) entry which is preliminary data.</text>
</comment>
<reference evidence="4 5" key="1">
    <citation type="journal article" date="2019" name="Sci. Rep.">
        <title>Orb-weaving spider Araneus ventricosus genome elucidates the spidroin gene catalogue.</title>
        <authorList>
            <person name="Kono N."/>
            <person name="Nakamura H."/>
            <person name="Ohtoshi R."/>
            <person name="Moran D.A.P."/>
            <person name="Shinohara A."/>
            <person name="Yoshida Y."/>
            <person name="Fujiwara M."/>
            <person name="Mori M."/>
            <person name="Tomita M."/>
            <person name="Arakawa K."/>
        </authorList>
    </citation>
    <scope>NUCLEOTIDE SEQUENCE [LARGE SCALE GENOMIC DNA]</scope>
</reference>
<protein>
    <submittedName>
        <fullName evidence="4">Uncharacterized protein</fullName>
    </submittedName>
</protein>
<dbReference type="PANTHER" id="PTHR45712">
    <property type="entry name" value="AGAP008170-PA"/>
    <property type="match status" value="1"/>
</dbReference>
<dbReference type="SMART" id="SM00369">
    <property type="entry name" value="LRR_TYP"/>
    <property type="match status" value="4"/>
</dbReference>
<proteinExistence type="predicted"/>
<keyword evidence="5" id="KW-1185">Reference proteome</keyword>